<name>A0A382I4A5_9ZZZZ</name>
<sequence>MKTVAQEIRELANRLAKLHEAPMDDGDDYIDYDLQRHGTELDTDDEGEGAGFVQKSMFDQLGKILDSQGNPNPVGTVMTDDGKELEVSPEQAKVLRMFITTDKVKTFVRSRFIRDIQSSNGLIDFLDVPDYNEMANLFVKKYL</sequence>
<dbReference type="EMBL" id="UINC01064730">
    <property type="protein sequence ID" value="SVB93673.1"/>
    <property type="molecule type" value="Genomic_DNA"/>
</dbReference>
<dbReference type="AlphaFoldDB" id="A0A382I4A5"/>
<protein>
    <submittedName>
        <fullName evidence="1">Uncharacterized protein</fullName>
    </submittedName>
</protein>
<organism evidence="1">
    <name type="scientific">marine metagenome</name>
    <dbReference type="NCBI Taxonomy" id="408172"/>
    <lineage>
        <taxon>unclassified sequences</taxon>
        <taxon>metagenomes</taxon>
        <taxon>ecological metagenomes</taxon>
    </lineage>
</organism>
<accession>A0A382I4A5</accession>
<gene>
    <name evidence="1" type="ORF">METZ01_LOCUS246527</name>
</gene>
<evidence type="ECO:0000313" key="1">
    <source>
        <dbReference type="EMBL" id="SVB93673.1"/>
    </source>
</evidence>
<proteinExistence type="predicted"/>
<reference evidence="1" key="1">
    <citation type="submission" date="2018-05" db="EMBL/GenBank/DDBJ databases">
        <authorList>
            <person name="Lanie J.A."/>
            <person name="Ng W.-L."/>
            <person name="Kazmierczak K.M."/>
            <person name="Andrzejewski T.M."/>
            <person name="Davidsen T.M."/>
            <person name="Wayne K.J."/>
            <person name="Tettelin H."/>
            <person name="Glass J.I."/>
            <person name="Rusch D."/>
            <person name="Podicherti R."/>
            <person name="Tsui H.-C.T."/>
            <person name="Winkler M.E."/>
        </authorList>
    </citation>
    <scope>NUCLEOTIDE SEQUENCE</scope>
</reference>